<dbReference type="EMBL" id="BARS01037767">
    <property type="protein sequence ID" value="GAG15389.1"/>
    <property type="molecule type" value="Genomic_DNA"/>
</dbReference>
<protein>
    <recommendedName>
        <fullName evidence="2">SnoaL-like domain-containing protein</fullName>
    </recommendedName>
</protein>
<proteinExistence type="predicted"/>
<feature type="non-terminal residue" evidence="1">
    <location>
        <position position="1"/>
    </location>
</feature>
<comment type="caution">
    <text evidence="1">The sequence shown here is derived from an EMBL/GenBank/DDBJ whole genome shotgun (WGS) entry which is preliminary data.</text>
</comment>
<dbReference type="AlphaFoldDB" id="X0VBB0"/>
<sequence>TADEAAIRARIGNHFEAMRWSPEEPADWATFADDFLPGAALYPAARPVQPKSVDEFIERMKGVAADVLHTFEEHTRGVEVLFFGNVAVVLAASEMLENGADVNRDVSGYLLVKSDGEWRITAHAWDKATEEFPVPGHLL</sequence>
<reference evidence="1" key="1">
    <citation type="journal article" date="2014" name="Front. Microbiol.">
        <title>High frequency of phylogenetically diverse reductive dehalogenase-homologous genes in deep subseafloor sedimentary metagenomes.</title>
        <authorList>
            <person name="Kawai M."/>
            <person name="Futagami T."/>
            <person name="Toyoda A."/>
            <person name="Takaki Y."/>
            <person name="Nishi S."/>
            <person name="Hori S."/>
            <person name="Arai W."/>
            <person name="Tsubouchi T."/>
            <person name="Morono Y."/>
            <person name="Uchiyama I."/>
            <person name="Ito T."/>
            <person name="Fujiyama A."/>
            <person name="Inagaki F."/>
            <person name="Takami H."/>
        </authorList>
    </citation>
    <scope>NUCLEOTIDE SEQUENCE</scope>
    <source>
        <strain evidence="1">Expedition CK06-06</strain>
    </source>
</reference>
<accession>X0VBB0</accession>
<dbReference type="Gene3D" id="3.10.450.50">
    <property type="match status" value="1"/>
</dbReference>
<dbReference type="SUPFAM" id="SSF54427">
    <property type="entry name" value="NTF2-like"/>
    <property type="match status" value="1"/>
</dbReference>
<dbReference type="InterPro" id="IPR032710">
    <property type="entry name" value="NTF2-like_dom_sf"/>
</dbReference>
<gene>
    <name evidence="1" type="ORF">S01H1_57868</name>
</gene>
<evidence type="ECO:0008006" key="2">
    <source>
        <dbReference type="Google" id="ProtNLM"/>
    </source>
</evidence>
<evidence type="ECO:0000313" key="1">
    <source>
        <dbReference type="EMBL" id="GAG15389.1"/>
    </source>
</evidence>
<organism evidence="1">
    <name type="scientific">marine sediment metagenome</name>
    <dbReference type="NCBI Taxonomy" id="412755"/>
    <lineage>
        <taxon>unclassified sequences</taxon>
        <taxon>metagenomes</taxon>
        <taxon>ecological metagenomes</taxon>
    </lineage>
</organism>
<name>X0VBB0_9ZZZZ</name>